<name>A0ABU8U5K9_9ACTN</name>
<dbReference type="Proteomes" id="UP001382904">
    <property type="component" value="Unassembled WGS sequence"/>
</dbReference>
<protein>
    <submittedName>
        <fullName evidence="1">Uncharacterized protein</fullName>
    </submittedName>
</protein>
<keyword evidence="2" id="KW-1185">Reference proteome</keyword>
<gene>
    <name evidence="1" type="ORF">WKI68_20785</name>
</gene>
<comment type="caution">
    <text evidence="1">The sequence shown here is derived from an EMBL/GenBank/DDBJ whole genome shotgun (WGS) entry which is preliminary data.</text>
</comment>
<evidence type="ECO:0000313" key="2">
    <source>
        <dbReference type="Proteomes" id="UP001382904"/>
    </source>
</evidence>
<accession>A0ABU8U5K9</accession>
<sequence length="166" mass="18350">MADRRVHRMSDLYELTIAVDLRDEISETELAELSWHLGIGPQPERLSIVTRFPVVVEDDDGIPVIEDDPHPLLAERGAALRVGGALCSALAGRADLSRKGWSLTSRQEIHPDQFEEVGELLCWLAARAHETHLRGDGAIGIGFLRFIEAEVPDVLQVENGQVGWPT</sequence>
<dbReference type="EMBL" id="JBBKAM010000002">
    <property type="protein sequence ID" value="MEJ8643162.1"/>
    <property type="molecule type" value="Genomic_DNA"/>
</dbReference>
<organism evidence="1 2">
    <name type="scientific">Streptomyces caledonius</name>
    <dbReference type="NCBI Taxonomy" id="3134107"/>
    <lineage>
        <taxon>Bacteria</taxon>
        <taxon>Bacillati</taxon>
        <taxon>Actinomycetota</taxon>
        <taxon>Actinomycetes</taxon>
        <taxon>Kitasatosporales</taxon>
        <taxon>Streptomycetaceae</taxon>
        <taxon>Streptomyces</taxon>
    </lineage>
</organism>
<reference evidence="1 2" key="1">
    <citation type="submission" date="2024-03" db="EMBL/GenBank/DDBJ databases">
        <title>Novel Streptomyces species of biotechnological and ecological value are a feature of Machair soil.</title>
        <authorList>
            <person name="Prole J.R."/>
            <person name="Goodfellow M."/>
            <person name="Allenby N."/>
            <person name="Ward A.C."/>
        </authorList>
    </citation>
    <scope>NUCLEOTIDE SEQUENCE [LARGE SCALE GENOMIC DNA]</scope>
    <source>
        <strain evidence="1 2">MS1.HAVA.3</strain>
    </source>
</reference>
<evidence type="ECO:0000313" key="1">
    <source>
        <dbReference type="EMBL" id="MEJ8643162.1"/>
    </source>
</evidence>
<proteinExistence type="predicted"/>